<evidence type="ECO:0000259" key="7">
    <source>
        <dbReference type="Pfam" id="PF01602"/>
    </source>
</evidence>
<keyword evidence="5" id="KW-0472">Membrane</keyword>
<evidence type="ECO:0000256" key="1">
    <source>
        <dbReference type="ARBA" id="ARBA00004308"/>
    </source>
</evidence>
<keyword evidence="4" id="KW-0653">Protein transport</keyword>
<feature type="compositionally biased region" description="Polar residues" evidence="6">
    <location>
        <begin position="842"/>
        <end position="856"/>
    </location>
</feature>
<accession>A0A2N5SCH3</accession>
<feature type="region of interest" description="Disordered" evidence="6">
    <location>
        <begin position="815"/>
        <end position="931"/>
    </location>
</feature>
<dbReference type="STRING" id="200324.A0A2N5SCH3"/>
<dbReference type="Pfam" id="PF01602">
    <property type="entry name" value="Adaptin_N"/>
    <property type="match status" value="1"/>
</dbReference>
<comment type="caution">
    <text evidence="8">The sequence shown here is derived from an EMBL/GenBank/DDBJ whole genome shotgun (WGS) entry which is preliminary data.</text>
</comment>
<organism evidence="8 9">
    <name type="scientific">Puccinia coronata f. sp. avenae</name>
    <dbReference type="NCBI Taxonomy" id="200324"/>
    <lineage>
        <taxon>Eukaryota</taxon>
        <taxon>Fungi</taxon>
        <taxon>Dikarya</taxon>
        <taxon>Basidiomycota</taxon>
        <taxon>Pucciniomycotina</taxon>
        <taxon>Pucciniomycetes</taxon>
        <taxon>Pucciniales</taxon>
        <taxon>Pucciniaceae</taxon>
        <taxon>Puccinia</taxon>
    </lineage>
</organism>
<dbReference type="Proteomes" id="UP000235388">
    <property type="component" value="Unassembled WGS sequence"/>
</dbReference>
<sequence length="931" mass="105284">MSSVNLTTWRATENEQKRKNVGRSKRRQWMMDLSTLANHAQRLSARLSENLAERTKDLGLDPEYNLSNPSNTLNNKLPILAHAQGLLGNSLPLWERLGELTSVEGELETKRLLGSKSESDRVEGLKRVTVIMCRNRSVLSFFPFVTNCLHPSTSSTANGSYSSTVSHSFTIRHLVSIYILQHSHLSPDLALLSVNAWQKDLSDSSPIIRSLALKTLAGMGLESVLPLVVVTIDRLVNDPNWFVKRTVAEALITVHLMDSQTYRDKLIEGPVKRLLQDRSPLVVGAALTAWEIICPTRWDLLHRRFRPFCWTLVDADENGQHVIMRILTRYVRKHFTDPELLANSRIPLDPDLELLMNSVTALFQSRSASVVIAATNVFVFLAPLDRLKTIVPDLMRLVEEKSSEREDESLLGVLHHIYQIIKFTSSRMKNSHLFSDHLSSFGICTTSDSPGVKILKLNILRTFIPLNDRAVQLRVLAELRFCTKDFHDEFVTQVIQTIGQIILMTADKVQQEALDVLIGLTKTGQNKQRCKSIEILRGLLSSDLKTITALLPKLQKLNGDLIQLLVHNKVKQDSARANIFRLVSENEFRSPTPNPNFIHFYKYSIWNFVNEGLRSKFQILSLASKSLLMMTIRRQEEDSSMTSILFDQRRVYQLGFDHLMRLARYDSNFIARDRARFLQGLLISAQGLTLPEGPKAFGMVEVYEHDPNDDGGINLLDEHTAFTRGHEISSERDPSSFLIEGESIKKISLSELRKILFLDHDCAALNFDNLSDQREFEASSLFRMAGLNRSQIHHESSRDWKYLDWNTVPPWAQTALDPSLREPENDAEASSRLPPRPFSMSGGASTSAAHQRTIDASQLREKVVLIPTGSDEDLSSANLRPSGAGRSGRMNLQDFLQSSADEDSDSMEDETASEEEEEEEEEDESQSENDE</sequence>
<protein>
    <recommendedName>
        <fullName evidence="7">Clathrin/coatomer adaptor adaptin-like N-terminal domain-containing protein</fullName>
    </recommendedName>
</protein>
<feature type="compositionally biased region" description="Acidic residues" evidence="6">
    <location>
        <begin position="900"/>
        <end position="931"/>
    </location>
</feature>
<dbReference type="Gene3D" id="1.25.10.10">
    <property type="entry name" value="Leucine-rich Repeat Variant"/>
    <property type="match status" value="1"/>
</dbReference>
<dbReference type="EMBL" id="PGCJ01001042">
    <property type="protein sequence ID" value="PLW10875.1"/>
    <property type="molecule type" value="Genomic_DNA"/>
</dbReference>
<dbReference type="InterPro" id="IPR011989">
    <property type="entry name" value="ARM-like"/>
</dbReference>
<dbReference type="InterPro" id="IPR002553">
    <property type="entry name" value="Clathrin/coatomer_adapt-like_N"/>
</dbReference>
<dbReference type="InterPro" id="IPR026739">
    <property type="entry name" value="AP_beta"/>
</dbReference>
<dbReference type="OrthoDB" id="10254310at2759"/>
<dbReference type="GO" id="GO:0030117">
    <property type="term" value="C:membrane coat"/>
    <property type="evidence" value="ECO:0007669"/>
    <property type="project" value="InterPro"/>
</dbReference>
<evidence type="ECO:0000256" key="3">
    <source>
        <dbReference type="ARBA" id="ARBA00022448"/>
    </source>
</evidence>
<dbReference type="GO" id="GO:0006886">
    <property type="term" value="P:intracellular protein transport"/>
    <property type="evidence" value="ECO:0007669"/>
    <property type="project" value="InterPro"/>
</dbReference>
<comment type="similarity">
    <text evidence="2">Belongs to the adaptor complexes large subunit family.</text>
</comment>
<dbReference type="SUPFAM" id="SSF48371">
    <property type="entry name" value="ARM repeat"/>
    <property type="match status" value="1"/>
</dbReference>
<evidence type="ECO:0000256" key="2">
    <source>
        <dbReference type="ARBA" id="ARBA00006613"/>
    </source>
</evidence>
<keyword evidence="9" id="KW-1185">Reference proteome</keyword>
<evidence type="ECO:0000313" key="9">
    <source>
        <dbReference type="Proteomes" id="UP000235388"/>
    </source>
</evidence>
<evidence type="ECO:0000313" key="8">
    <source>
        <dbReference type="EMBL" id="PLW10875.1"/>
    </source>
</evidence>
<dbReference type="AlphaFoldDB" id="A0A2N5SCH3"/>
<evidence type="ECO:0000256" key="6">
    <source>
        <dbReference type="SAM" id="MobiDB-lite"/>
    </source>
</evidence>
<keyword evidence="3" id="KW-0813">Transport</keyword>
<dbReference type="GO" id="GO:0012505">
    <property type="term" value="C:endomembrane system"/>
    <property type="evidence" value="ECO:0007669"/>
    <property type="project" value="UniProtKB-SubCell"/>
</dbReference>
<evidence type="ECO:0000256" key="5">
    <source>
        <dbReference type="ARBA" id="ARBA00023136"/>
    </source>
</evidence>
<reference evidence="8 9" key="1">
    <citation type="submission" date="2017-11" db="EMBL/GenBank/DDBJ databases">
        <title>De novo assembly and phasing of dikaryotic genomes from two isolates of Puccinia coronata f. sp. avenae, the causal agent of oat crown rust.</title>
        <authorList>
            <person name="Miller M.E."/>
            <person name="Zhang Y."/>
            <person name="Omidvar V."/>
            <person name="Sperschneider J."/>
            <person name="Schwessinger B."/>
            <person name="Raley C."/>
            <person name="Palmer J.M."/>
            <person name="Garnica D."/>
            <person name="Upadhyaya N."/>
            <person name="Rathjen J."/>
            <person name="Taylor J.M."/>
            <person name="Park R.F."/>
            <person name="Dodds P.N."/>
            <person name="Hirsch C.D."/>
            <person name="Kianian S.F."/>
            <person name="Figueroa M."/>
        </authorList>
    </citation>
    <scope>NUCLEOTIDE SEQUENCE [LARGE SCALE GENOMIC DNA]</scope>
    <source>
        <strain evidence="8">12NC29</strain>
    </source>
</reference>
<comment type="subcellular location">
    <subcellularLocation>
        <location evidence="1">Endomembrane system</location>
    </subcellularLocation>
</comment>
<dbReference type="PANTHER" id="PTHR11134">
    <property type="entry name" value="ADAPTOR COMPLEX SUBUNIT BETA FAMILY MEMBER"/>
    <property type="match status" value="1"/>
</dbReference>
<dbReference type="GO" id="GO:0016192">
    <property type="term" value="P:vesicle-mediated transport"/>
    <property type="evidence" value="ECO:0007669"/>
    <property type="project" value="InterPro"/>
</dbReference>
<evidence type="ECO:0000256" key="4">
    <source>
        <dbReference type="ARBA" id="ARBA00022927"/>
    </source>
</evidence>
<feature type="domain" description="Clathrin/coatomer adaptor adaptin-like N-terminal" evidence="7">
    <location>
        <begin position="166"/>
        <end position="684"/>
    </location>
</feature>
<name>A0A2N5SCH3_9BASI</name>
<gene>
    <name evidence="8" type="ORF">PCANC_23573</name>
</gene>
<dbReference type="InterPro" id="IPR016024">
    <property type="entry name" value="ARM-type_fold"/>
</dbReference>
<proteinExistence type="inferred from homology"/>